<keyword evidence="4" id="KW-1185">Reference proteome</keyword>
<keyword evidence="1" id="KW-0560">Oxidoreductase</keyword>
<proteinExistence type="predicted"/>
<gene>
    <name evidence="3" type="ORF">AALB_4220</name>
</gene>
<reference evidence="3" key="1">
    <citation type="journal article" date="2013" name="Genome Announc.">
        <title>Draft Genome Sequence of Agarivorans albus Strain MKT 106T, an Agarolytic Marine Bacterium.</title>
        <authorList>
            <person name="Yasuike M."/>
            <person name="Nakamura Y."/>
            <person name="Kai W."/>
            <person name="Fujiwara A."/>
            <person name="Fukui Y."/>
            <person name="Satomi M."/>
            <person name="Sano M."/>
        </authorList>
    </citation>
    <scope>NUCLEOTIDE SEQUENCE [LARGE SCALE GENOMIC DNA]</scope>
</reference>
<dbReference type="EMBL" id="BARX01000044">
    <property type="protein sequence ID" value="GAD04140.1"/>
    <property type="molecule type" value="Genomic_DNA"/>
</dbReference>
<evidence type="ECO:0000313" key="3">
    <source>
        <dbReference type="EMBL" id="GAD04140.1"/>
    </source>
</evidence>
<name>R9PS61_AGAAL</name>
<dbReference type="Gene3D" id="3.50.50.60">
    <property type="entry name" value="FAD/NAD(P)-binding domain"/>
    <property type="match status" value="1"/>
</dbReference>
<dbReference type="InterPro" id="IPR006076">
    <property type="entry name" value="FAD-dep_OxRdtase"/>
</dbReference>
<comment type="caution">
    <text evidence="3">The sequence shown here is derived from an EMBL/GenBank/DDBJ whole genome shotgun (WGS) entry which is preliminary data.</text>
</comment>
<protein>
    <recommendedName>
        <fullName evidence="2">FAD dependent oxidoreductase domain-containing protein</fullName>
    </recommendedName>
</protein>
<dbReference type="AlphaFoldDB" id="R9PS61"/>
<dbReference type="SUPFAM" id="SSF51905">
    <property type="entry name" value="FAD/NAD(P)-binding domain"/>
    <property type="match status" value="1"/>
</dbReference>
<dbReference type="Pfam" id="PF01266">
    <property type="entry name" value="DAO"/>
    <property type="match status" value="1"/>
</dbReference>
<dbReference type="OrthoDB" id="1401001at2"/>
<dbReference type="STRING" id="1331007.AALB_4220"/>
<evidence type="ECO:0000259" key="2">
    <source>
        <dbReference type="Pfam" id="PF01266"/>
    </source>
</evidence>
<evidence type="ECO:0000313" key="4">
    <source>
        <dbReference type="Proteomes" id="UP000014461"/>
    </source>
</evidence>
<dbReference type="InterPro" id="IPR036188">
    <property type="entry name" value="FAD/NAD-bd_sf"/>
</dbReference>
<dbReference type="GO" id="GO:0016491">
    <property type="term" value="F:oxidoreductase activity"/>
    <property type="evidence" value="ECO:0007669"/>
    <property type="project" value="UniProtKB-KW"/>
</dbReference>
<sequence length="483" mass="52643">MQMHPVTATSSVSPQVAVVGGGIAGSAAALKLAELGAKVSLFEAGPSLVNGPPACHLHAGGNLYREISDEQCLKLLEQSIHTLRVFPHAVNQRPTVISVPLNDPGEPEALLPRLRKVQAHYAALIEQDPANQKLGPAEDYYRLYSREQLEALAEQELVAQPQSPDEWMIPVAKNLDLSAFKFPFVQVQEYGLSLLRIAATVKLASERLPNCQVFTQSKVTHIELLPGATPRWRVDYSSPQGSHSTEVDYLINACGYRSGSIDDMAKLSRSRMVEFKAAYLATWPNPQGRWPELIVHGERGTPNGMAQLTPYPDGLFQLHGMTDTVTLFKGGLVSSSESSAQPELDASLSRKLTQGWQAEEVEQRTAEAVKHMSRYLPSFSNAKVAGRPLFGAQQIPGSDPSLRAASVSFDKAHYARTEIVKFSSALSAAEQIIENIRELGLLSPAACGDLNTLQSTQGLAYQQVLTLAEQLAEQRNYPLSLAR</sequence>
<dbReference type="RefSeq" id="WP_016403907.1">
    <property type="nucleotide sequence ID" value="NZ_BARX01000044.1"/>
</dbReference>
<dbReference type="Proteomes" id="UP000014461">
    <property type="component" value="Unassembled WGS sequence"/>
</dbReference>
<organism evidence="3 4">
    <name type="scientific">Agarivorans albus MKT 106</name>
    <dbReference type="NCBI Taxonomy" id="1331007"/>
    <lineage>
        <taxon>Bacteria</taxon>
        <taxon>Pseudomonadati</taxon>
        <taxon>Pseudomonadota</taxon>
        <taxon>Gammaproteobacteria</taxon>
        <taxon>Alteromonadales</taxon>
        <taxon>Alteromonadaceae</taxon>
        <taxon>Agarivorans</taxon>
    </lineage>
</organism>
<dbReference type="Gene3D" id="3.30.9.10">
    <property type="entry name" value="D-Amino Acid Oxidase, subunit A, domain 2"/>
    <property type="match status" value="1"/>
</dbReference>
<evidence type="ECO:0000256" key="1">
    <source>
        <dbReference type="ARBA" id="ARBA00023002"/>
    </source>
</evidence>
<accession>R9PS61</accession>
<feature type="domain" description="FAD dependent oxidoreductase" evidence="2">
    <location>
        <begin position="16"/>
        <end position="384"/>
    </location>
</feature>